<dbReference type="PANTHER" id="PTHR43355">
    <property type="entry name" value="FLAVIN REDUCTASE (NADPH)"/>
    <property type="match status" value="1"/>
</dbReference>
<sequence length="205" mass="22579">MKIALFGATGRVGQQILQLAIHNGHTITALVRNRSKLDKHEQLTTIQGDARDSQAVEQTIKGADVVVSALSTDKTTTLTDALPHIIQTMEHAAIRRIVTIGTAGILTSRTEPGKFRYETSESKRRLTFAADQHRQVYEMLSASGLDWTIVCPTYLPDGAARGNYRVEENLLPIGGKEITVGDTAHFAYDVVTQDKWIMCRVGIAY</sequence>
<comment type="caution">
    <text evidence="2">The sequence shown here is derived from an EMBL/GenBank/DDBJ whole genome shotgun (WGS) entry which is preliminary data.</text>
</comment>
<evidence type="ECO:0000313" key="2">
    <source>
        <dbReference type="EMBL" id="MDW0113600.1"/>
    </source>
</evidence>
<dbReference type="Proteomes" id="UP001282284">
    <property type="component" value="Unassembled WGS sequence"/>
</dbReference>
<dbReference type="RefSeq" id="WP_317944062.1">
    <property type="nucleotide sequence ID" value="NZ_JAUBDI010000009.1"/>
</dbReference>
<proteinExistence type="predicted"/>
<keyword evidence="3" id="KW-1185">Reference proteome</keyword>
<protein>
    <submittedName>
        <fullName evidence="2">SDR family oxidoreductase</fullName>
    </submittedName>
</protein>
<evidence type="ECO:0000259" key="1">
    <source>
        <dbReference type="Pfam" id="PF13460"/>
    </source>
</evidence>
<organism evidence="2 3">
    <name type="scientific">Sporosarcina saromensis</name>
    <dbReference type="NCBI Taxonomy" id="359365"/>
    <lineage>
        <taxon>Bacteria</taxon>
        <taxon>Bacillati</taxon>
        <taxon>Bacillota</taxon>
        <taxon>Bacilli</taxon>
        <taxon>Bacillales</taxon>
        <taxon>Caryophanaceae</taxon>
        <taxon>Sporosarcina</taxon>
    </lineage>
</organism>
<gene>
    <name evidence="2" type="ORF">QT711_10410</name>
</gene>
<dbReference type="PANTHER" id="PTHR43355:SF2">
    <property type="entry name" value="FLAVIN REDUCTASE (NADPH)"/>
    <property type="match status" value="1"/>
</dbReference>
<reference evidence="2 3" key="1">
    <citation type="submission" date="2023-06" db="EMBL/GenBank/DDBJ databases">
        <title>Sporosarcina sp. nov., isolated from Korean traditional fermented seafood 'Jeotgal'.</title>
        <authorList>
            <person name="Yang A.I."/>
            <person name="Shin N.-R."/>
        </authorList>
    </citation>
    <scope>NUCLEOTIDE SEQUENCE [LARGE SCALE GENOMIC DNA]</scope>
    <source>
        <strain evidence="2 3">KCTC13119</strain>
    </source>
</reference>
<dbReference type="Gene3D" id="3.40.50.720">
    <property type="entry name" value="NAD(P)-binding Rossmann-like Domain"/>
    <property type="match status" value="1"/>
</dbReference>
<dbReference type="InterPro" id="IPR016040">
    <property type="entry name" value="NAD(P)-bd_dom"/>
</dbReference>
<name>A0ABU4G9G0_9BACL</name>
<accession>A0ABU4G9G0</accession>
<feature type="domain" description="NAD(P)-binding" evidence="1">
    <location>
        <begin position="7"/>
        <end position="193"/>
    </location>
</feature>
<dbReference type="Pfam" id="PF13460">
    <property type="entry name" value="NAD_binding_10"/>
    <property type="match status" value="1"/>
</dbReference>
<evidence type="ECO:0000313" key="3">
    <source>
        <dbReference type="Proteomes" id="UP001282284"/>
    </source>
</evidence>
<dbReference type="InterPro" id="IPR036291">
    <property type="entry name" value="NAD(P)-bd_dom_sf"/>
</dbReference>
<dbReference type="InterPro" id="IPR051606">
    <property type="entry name" value="Polyketide_Oxido-like"/>
</dbReference>
<dbReference type="SUPFAM" id="SSF51735">
    <property type="entry name" value="NAD(P)-binding Rossmann-fold domains"/>
    <property type="match status" value="1"/>
</dbReference>
<dbReference type="CDD" id="cd05244">
    <property type="entry name" value="BVR-B_like_SDR_a"/>
    <property type="match status" value="1"/>
</dbReference>
<dbReference type="EMBL" id="JAUBDI010000009">
    <property type="protein sequence ID" value="MDW0113600.1"/>
    <property type="molecule type" value="Genomic_DNA"/>
</dbReference>